<reference evidence="8 9" key="1">
    <citation type="submission" date="2016-12" db="EMBL/GenBank/DDBJ databases">
        <authorList>
            <person name="Song W.-J."/>
            <person name="Kurnit D.M."/>
        </authorList>
    </citation>
    <scope>NUCLEOTIDE SEQUENCE [LARGE SCALE GENOMIC DNA]</scope>
    <source>
        <strain evidence="8 9">IMCC3135</strain>
    </source>
</reference>
<dbReference type="GO" id="GO:0005524">
    <property type="term" value="F:ATP binding"/>
    <property type="evidence" value="ECO:0007669"/>
    <property type="project" value="UniProtKB-KW"/>
</dbReference>
<keyword evidence="2" id="KW-0067">ATP-binding</keyword>
<feature type="domain" description="Sigma-54 factor interaction" evidence="6">
    <location>
        <begin position="150"/>
        <end position="378"/>
    </location>
</feature>
<dbReference type="PROSITE" id="PS50110">
    <property type="entry name" value="RESPONSE_REGULATORY"/>
    <property type="match status" value="1"/>
</dbReference>
<dbReference type="Gene3D" id="3.40.50.2300">
    <property type="match status" value="1"/>
</dbReference>
<evidence type="ECO:0000256" key="2">
    <source>
        <dbReference type="ARBA" id="ARBA00022840"/>
    </source>
</evidence>
<protein>
    <submittedName>
        <fullName evidence="8">Transcriptional regulatory protein ZraR</fullName>
    </submittedName>
</protein>
<feature type="modified residue" description="4-aspartylphosphate" evidence="5">
    <location>
        <position position="62"/>
    </location>
</feature>
<dbReference type="OrthoDB" id="9804019at2"/>
<dbReference type="CDD" id="cd00156">
    <property type="entry name" value="REC"/>
    <property type="match status" value="1"/>
</dbReference>
<dbReference type="PROSITE" id="PS50045">
    <property type="entry name" value="SIGMA54_INTERACT_4"/>
    <property type="match status" value="1"/>
</dbReference>
<dbReference type="Pfam" id="PF02954">
    <property type="entry name" value="HTH_8"/>
    <property type="match status" value="1"/>
</dbReference>
<evidence type="ECO:0000256" key="1">
    <source>
        <dbReference type="ARBA" id="ARBA00022741"/>
    </source>
</evidence>
<dbReference type="InterPro" id="IPR009057">
    <property type="entry name" value="Homeodomain-like_sf"/>
</dbReference>
<dbReference type="Proteomes" id="UP000250079">
    <property type="component" value="Chromosome"/>
</dbReference>
<dbReference type="SUPFAM" id="SSF52540">
    <property type="entry name" value="P-loop containing nucleoside triphosphate hydrolases"/>
    <property type="match status" value="1"/>
</dbReference>
<feature type="domain" description="Response regulatory" evidence="7">
    <location>
        <begin position="13"/>
        <end position="126"/>
    </location>
</feature>
<dbReference type="GO" id="GO:0000160">
    <property type="term" value="P:phosphorelay signal transduction system"/>
    <property type="evidence" value="ECO:0007669"/>
    <property type="project" value="InterPro"/>
</dbReference>
<name>A0A2Z2NSR3_9GAMM</name>
<gene>
    <name evidence="8" type="primary">zraR_2</name>
    <name evidence="8" type="ORF">IMCC3135_21310</name>
</gene>
<dbReference type="PANTHER" id="PTHR32071">
    <property type="entry name" value="TRANSCRIPTIONAL REGULATORY PROTEIN"/>
    <property type="match status" value="1"/>
</dbReference>
<dbReference type="InterPro" id="IPR011006">
    <property type="entry name" value="CheY-like_superfamily"/>
</dbReference>
<dbReference type="GO" id="GO:0043565">
    <property type="term" value="F:sequence-specific DNA binding"/>
    <property type="evidence" value="ECO:0007669"/>
    <property type="project" value="InterPro"/>
</dbReference>
<dbReference type="GO" id="GO:0006355">
    <property type="term" value="P:regulation of DNA-templated transcription"/>
    <property type="evidence" value="ECO:0007669"/>
    <property type="project" value="InterPro"/>
</dbReference>
<dbReference type="Pfam" id="PF00072">
    <property type="entry name" value="Response_reg"/>
    <property type="match status" value="1"/>
</dbReference>
<dbReference type="EMBL" id="CP018632">
    <property type="protein sequence ID" value="ASJ74339.1"/>
    <property type="molecule type" value="Genomic_DNA"/>
</dbReference>
<dbReference type="InterPro" id="IPR058031">
    <property type="entry name" value="AAA_lid_NorR"/>
</dbReference>
<keyword evidence="5" id="KW-0597">Phosphoprotein</keyword>
<accession>A0A2Z2NSR3</accession>
<dbReference type="Pfam" id="PF00158">
    <property type="entry name" value="Sigma54_activat"/>
    <property type="match status" value="1"/>
</dbReference>
<evidence type="ECO:0000256" key="5">
    <source>
        <dbReference type="PROSITE-ProRule" id="PRU00169"/>
    </source>
</evidence>
<dbReference type="PRINTS" id="PR01590">
    <property type="entry name" value="HTHFIS"/>
</dbReference>
<dbReference type="Pfam" id="PF25601">
    <property type="entry name" value="AAA_lid_14"/>
    <property type="match status" value="1"/>
</dbReference>
<dbReference type="SMART" id="SM00448">
    <property type="entry name" value="REC"/>
    <property type="match status" value="1"/>
</dbReference>
<organism evidence="8 9">
    <name type="scientific">Granulosicoccus antarcticus IMCC3135</name>
    <dbReference type="NCBI Taxonomy" id="1192854"/>
    <lineage>
        <taxon>Bacteria</taxon>
        <taxon>Pseudomonadati</taxon>
        <taxon>Pseudomonadota</taxon>
        <taxon>Gammaproteobacteria</taxon>
        <taxon>Chromatiales</taxon>
        <taxon>Granulosicoccaceae</taxon>
        <taxon>Granulosicoccus</taxon>
    </lineage>
</organism>
<dbReference type="CDD" id="cd00009">
    <property type="entry name" value="AAA"/>
    <property type="match status" value="1"/>
</dbReference>
<dbReference type="InterPro" id="IPR002197">
    <property type="entry name" value="HTH_Fis"/>
</dbReference>
<proteinExistence type="predicted"/>
<dbReference type="AlphaFoldDB" id="A0A2Z2NSR3"/>
<keyword evidence="3" id="KW-0805">Transcription regulation</keyword>
<dbReference type="InterPro" id="IPR027417">
    <property type="entry name" value="P-loop_NTPase"/>
</dbReference>
<sequence length="462" mass="49964">MNAIATEKNTALDVLVVEDDRDTASAMQRILESAGFSANHVQSLADAFETVRLQPPSIVLLDLSLPDGDGVDAIKTLTAGGQTQVIVISGTDDAERTRKCLQAGVFDFLVKPAEARELVFAVRRADGHRRKGVVSTTSYPPELKMGFGALVGTSPASQNLVAQVRNAAAAEPCHALITGQPGVLKADIAALLHRYSKRAGRGYIISCASETGQPAIDRFFGDSKRPHEGGEKGIEAYLKKADGGTLVLDDVSSLPVDIQRRLVSFMSSGTVLASNALTPDAYDCAVVGILREPVEDALSSGRLYDRFYYALAKNCINVPPLVERKADIEYFARSAVQQLNQVFDTEKSLSEEIVAQLRGHYWPGNQVELKNTLLTAYRLTEAGDEIAADLSLFVENESGVSDQIAPFIGQTFSEVEKQLIEATLIANDNNKSQTAKVLGISLKTLYNRLNSYEKERASVAEI</sequence>
<evidence type="ECO:0000313" key="8">
    <source>
        <dbReference type="EMBL" id="ASJ74339.1"/>
    </source>
</evidence>
<evidence type="ECO:0000313" key="9">
    <source>
        <dbReference type="Proteomes" id="UP000250079"/>
    </source>
</evidence>
<dbReference type="Gene3D" id="3.40.50.300">
    <property type="entry name" value="P-loop containing nucleotide triphosphate hydrolases"/>
    <property type="match status" value="1"/>
</dbReference>
<dbReference type="Gene3D" id="1.10.10.60">
    <property type="entry name" value="Homeodomain-like"/>
    <property type="match status" value="1"/>
</dbReference>
<keyword evidence="9" id="KW-1185">Reference proteome</keyword>
<keyword evidence="1" id="KW-0547">Nucleotide-binding</keyword>
<evidence type="ECO:0000256" key="3">
    <source>
        <dbReference type="ARBA" id="ARBA00023015"/>
    </source>
</evidence>
<evidence type="ECO:0000259" key="6">
    <source>
        <dbReference type="PROSITE" id="PS50045"/>
    </source>
</evidence>
<evidence type="ECO:0000259" key="7">
    <source>
        <dbReference type="PROSITE" id="PS50110"/>
    </source>
</evidence>
<evidence type="ECO:0000256" key="4">
    <source>
        <dbReference type="ARBA" id="ARBA00023163"/>
    </source>
</evidence>
<dbReference type="SUPFAM" id="SSF52172">
    <property type="entry name" value="CheY-like"/>
    <property type="match status" value="1"/>
</dbReference>
<dbReference type="RefSeq" id="WP_088919381.1">
    <property type="nucleotide sequence ID" value="NZ_CP018632.1"/>
</dbReference>
<dbReference type="KEGG" id="gai:IMCC3135_21310"/>
<dbReference type="InterPro" id="IPR002078">
    <property type="entry name" value="Sigma_54_int"/>
</dbReference>
<dbReference type="SUPFAM" id="SSF46689">
    <property type="entry name" value="Homeodomain-like"/>
    <property type="match status" value="1"/>
</dbReference>
<dbReference type="InterPro" id="IPR001789">
    <property type="entry name" value="Sig_transdc_resp-reg_receiver"/>
</dbReference>
<dbReference type="PANTHER" id="PTHR32071:SF121">
    <property type="entry name" value="SIGMA L-DEPENDENT TRANSCRIPTIONAL REGULATOR YQIR-RELATED"/>
    <property type="match status" value="1"/>
</dbReference>
<dbReference type="Gene3D" id="1.10.8.60">
    <property type="match status" value="1"/>
</dbReference>
<keyword evidence="4" id="KW-0804">Transcription</keyword>